<evidence type="ECO:0000313" key="1">
    <source>
        <dbReference type="EMBL" id="MFD1429343.1"/>
    </source>
</evidence>
<accession>A0ABW4CFM6</accession>
<dbReference type="EMBL" id="JBHTOC010000004">
    <property type="protein sequence ID" value="MFD1429343.1"/>
    <property type="molecule type" value="Genomic_DNA"/>
</dbReference>
<keyword evidence="2" id="KW-1185">Reference proteome</keyword>
<organism evidence="1 2">
    <name type="scientific">Lacticaseibacillus mingshuiensis</name>
    <dbReference type="NCBI Taxonomy" id="2799574"/>
    <lineage>
        <taxon>Bacteria</taxon>
        <taxon>Bacillati</taxon>
        <taxon>Bacillota</taxon>
        <taxon>Bacilli</taxon>
        <taxon>Lactobacillales</taxon>
        <taxon>Lactobacillaceae</taxon>
        <taxon>Lacticaseibacillus</taxon>
    </lineage>
</organism>
<sequence length="171" mass="19261">MKRLDLTGQQFGRLVVQKYAGTNPRNGNSQWSCICTCGKQATVDAQQLRRGLTTSCGCVRRERSRARILEDSVMLEQMNARGLTEIMRAKTSINLRTNNRSGVPGVSWSKQAHRWVARMSVHGELVLNKTFATFADAVAARTAMERALIKDDLLAQRRPSRKNGRRLSKEE</sequence>
<dbReference type="Proteomes" id="UP001597196">
    <property type="component" value="Unassembled WGS sequence"/>
</dbReference>
<name>A0ABW4CFM6_9LACO</name>
<gene>
    <name evidence="1" type="ORF">ACFQ4P_03650</name>
</gene>
<dbReference type="Gene3D" id="1.20.5.2050">
    <property type="match status" value="1"/>
</dbReference>
<dbReference type="RefSeq" id="WP_203626268.1">
    <property type="nucleotide sequence ID" value="NZ_BOLQ01000003.1"/>
</dbReference>
<comment type="caution">
    <text evidence="1">The sequence shown here is derived from an EMBL/GenBank/DDBJ whole genome shotgun (WGS) entry which is preliminary data.</text>
</comment>
<proteinExistence type="predicted"/>
<protein>
    <submittedName>
        <fullName evidence="1">Alcohol dehydrogenase</fullName>
    </submittedName>
</protein>
<reference evidence="2" key="1">
    <citation type="journal article" date="2019" name="Int. J. Syst. Evol. Microbiol.">
        <title>The Global Catalogue of Microorganisms (GCM) 10K type strain sequencing project: providing services to taxonomists for standard genome sequencing and annotation.</title>
        <authorList>
            <consortium name="The Broad Institute Genomics Platform"/>
            <consortium name="The Broad Institute Genome Sequencing Center for Infectious Disease"/>
            <person name="Wu L."/>
            <person name="Ma J."/>
        </authorList>
    </citation>
    <scope>NUCLEOTIDE SEQUENCE [LARGE SCALE GENOMIC DNA]</scope>
    <source>
        <strain evidence="2">CCM 8980</strain>
    </source>
</reference>
<evidence type="ECO:0000313" key="2">
    <source>
        <dbReference type="Proteomes" id="UP001597196"/>
    </source>
</evidence>